<evidence type="ECO:0000256" key="1">
    <source>
        <dbReference type="SAM" id="MobiDB-lite"/>
    </source>
</evidence>
<evidence type="ECO:0000313" key="4">
    <source>
        <dbReference type="Proteomes" id="UP000531561"/>
    </source>
</evidence>
<dbReference type="EMBL" id="JABFCT010000026">
    <property type="protein sequence ID" value="KAF5867960.1"/>
    <property type="molecule type" value="Genomic_DNA"/>
</dbReference>
<dbReference type="GeneID" id="59261221"/>
<protein>
    <submittedName>
        <fullName evidence="3">Putative mfs monocarboxylate protein</fullName>
    </submittedName>
</protein>
<organism evidence="3 4">
    <name type="scientific">Botrytis fragariae</name>
    <dbReference type="NCBI Taxonomy" id="1964551"/>
    <lineage>
        <taxon>Eukaryota</taxon>
        <taxon>Fungi</taxon>
        <taxon>Dikarya</taxon>
        <taxon>Ascomycota</taxon>
        <taxon>Pezizomycotina</taxon>
        <taxon>Leotiomycetes</taxon>
        <taxon>Helotiales</taxon>
        <taxon>Sclerotiniaceae</taxon>
        <taxon>Botrytis</taxon>
    </lineage>
</organism>
<keyword evidence="2" id="KW-0472">Membrane</keyword>
<comment type="caution">
    <text evidence="3">The sequence shown here is derived from an EMBL/GenBank/DDBJ whole genome shotgun (WGS) entry which is preliminary data.</text>
</comment>
<keyword evidence="2" id="KW-0812">Transmembrane</keyword>
<sequence length="96" mass="10842">MPQPMGSSSVATRYNAESPKSPIFSDSKVTCSEPPSFITLLEFFKSTMREICSPINLHRIFHGLDLLMFFCMFGGTFIAGYLNDKYDPKVRKLNPP</sequence>
<feature type="region of interest" description="Disordered" evidence="1">
    <location>
        <begin position="1"/>
        <end position="27"/>
    </location>
</feature>
<dbReference type="AlphaFoldDB" id="A0A8H6EDJ5"/>
<proteinExistence type="predicted"/>
<evidence type="ECO:0000256" key="2">
    <source>
        <dbReference type="SAM" id="Phobius"/>
    </source>
</evidence>
<keyword evidence="2" id="KW-1133">Transmembrane helix</keyword>
<keyword evidence="4" id="KW-1185">Reference proteome</keyword>
<accession>A0A8H6EDJ5</accession>
<name>A0A8H6EDJ5_9HELO</name>
<gene>
    <name evidence="3" type="ORF">Bfra_007155</name>
</gene>
<dbReference type="Proteomes" id="UP000531561">
    <property type="component" value="Unassembled WGS sequence"/>
</dbReference>
<feature type="transmembrane region" description="Helical" evidence="2">
    <location>
        <begin position="60"/>
        <end position="82"/>
    </location>
</feature>
<feature type="compositionally biased region" description="Polar residues" evidence="1">
    <location>
        <begin position="1"/>
        <end position="12"/>
    </location>
</feature>
<dbReference type="RefSeq" id="XP_037186909.1">
    <property type="nucleotide sequence ID" value="XM_037337529.1"/>
</dbReference>
<reference evidence="3 4" key="1">
    <citation type="journal article" date="2020" name="Phytopathology">
        <title>A high-quality genome resource of Botrytis fragariae, a new and rapidly spreading fungal pathogen causing strawberry gray mold in the U.S.A.</title>
        <authorList>
            <person name="Wu Y."/>
            <person name="Saski C.A."/>
            <person name="Schnabel G."/>
            <person name="Xiao S."/>
            <person name="Hu M."/>
        </authorList>
    </citation>
    <scope>NUCLEOTIDE SEQUENCE [LARGE SCALE GENOMIC DNA]</scope>
    <source>
        <strain evidence="3 4">BVB16</strain>
    </source>
</reference>
<evidence type="ECO:0000313" key="3">
    <source>
        <dbReference type="EMBL" id="KAF5867960.1"/>
    </source>
</evidence>